<reference evidence="3 4" key="1">
    <citation type="journal article" date="2017" name="Mycologia">
        <title>Bifiguratus adelaidae, gen. et sp. nov., a new member of Mucoromycotina in endophytic and soil-dwelling habitats.</title>
        <authorList>
            <person name="Torres-Cruz T.J."/>
            <person name="Billingsley Tobias T.L."/>
            <person name="Almatruk M."/>
            <person name="Hesse C."/>
            <person name="Kuske C.R."/>
            <person name="Desiro A."/>
            <person name="Benucci G.M."/>
            <person name="Bonito G."/>
            <person name="Stajich J.E."/>
            <person name="Dunlap C."/>
            <person name="Arnold A.E."/>
            <person name="Porras-Alfaro A."/>
        </authorList>
    </citation>
    <scope>NUCLEOTIDE SEQUENCE [LARGE SCALE GENOMIC DNA]</scope>
    <source>
        <strain evidence="3 4">AZ0501</strain>
    </source>
</reference>
<dbReference type="OrthoDB" id="3647at2759"/>
<keyword evidence="4" id="KW-1185">Reference proteome</keyword>
<dbReference type="CDD" id="cd02440">
    <property type="entry name" value="AdoMet_MTases"/>
    <property type="match status" value="1"/>
</dbReference>
<dbReference type="Gene3D" id="3.40.50.150">
    <property type="entry name" value="Vaccinia Virus protein VP39"/>
    <property type="match status" value="1"/>
</dbReference>
<feature type="region of interest" description="Disordered" evidence="2">
    <location>
        <begin position="1"/>
        <end position="22"/>
    </location>
</feature>
<organism evidence="3 4">
    <name type="scientific">Bifiguratus adelaidae</name>
    <dbReference type="NCBI Taxonomy" id="1938954"/>
    <lineage>
        <taxon>Eukaryota</taxon>
        <taxon>Fungi</taxon>
        <taxon>Fungi incertae sedis</taxon>
        <taxon>Mucoromycota</taxon>
        <taxon>Mucoromycotina</taxon>
        <taxon>Endogonomycetes</taxon>
        <taxon>Endogonales</taxon>
        <taxon>Endogonales incertae sedis</taxon>
        <taxon>Bifiguratus</taxon>
    </lineage>
</organism>
<sequence length="237" mass="26191">MATTTQDASSGNRFDDMAESWDDRPDVRETTHHAYEAILKSGYPFDPNATSVMEFGCGTGMLSMKLAPHIKSVLGVDASEGMIKVFSRKIANLPTTAPELVSKFPYKPQSIFLERPGQLAGLGGTDGSGLFDIIVTHLAYHHIEDLQSMTDLLVQYLRPHGRLLISDFEQTFTSKYFHPSSHWHDVEHHGIDKNALHTILTRAGLFNVSVETAFTLQKPTESGDLSFPFLLAQGQLG</sequence>
<dbReference type="PANTHER" id="PTHR43861">
    <property type="entry name" value="TRANS-ACONITATE 2-METHYLTRANSFERASE-RELATED"/>
    <property type="match status" value="1"/>
</dbReference>
<dbReference type="Proteomes" id="UP000242875">
    <property type="component" value="Unassembled WGS sequence"/>
</dbReference>
<gene>
    <name evidence="3" type="ORF">BZG36_04181</name>
</gene>
<dbReference type="GO" id="GO:0016740">
    <property type="term" value="F:transferase activity"/>
    <property type="evidence" value="ECO:0007669"/>
    <property type="project" value="UniProtKB-KW"/>
</dbReference>
<keyword evidence="1" id="KW-0808">Transferase</keyword>
<evidence type="ECO:0000256" key="2">
    <source>
        <dbReference type="SAM" id="MobiDB-lite"/>
    </source>
</evidence>
<dbReference type="PANTHER" id="PTHR43861:SF3">
    <property type="entry name" value="PUTATIVE (AFU_ORTHOLOGUE AFUA_2G14390)-RELATED"/>
    <property type="match status" value="1"/>
</dbReference>
<dbReference type="AlphaFoldDB" id="A0A261XYZ4"/>
<feature type="compositionally biased region" description="Polar residues" evidence="2">
    <location>
        <begin position="1"/>
        <end position="12"/>
    </location>
</feature>
<evidence type="ECO:0008006" key="5">
    <source>
        <dbReference type="Google" id="ProtNLM"/>
    </source>
</evidence>
<proteinExistence type="predicted"/>
<feature type="compositionally biased region" description="Basic and acidic residues" evidence="2">
    <location>
        <begin position="13"/>
        <end position="22"/>
    </location>
</feature>
<accession>A0A261XYZ4</accession>
<name>A0A261XYZ4_9FUNG</name>
<evidence type="ECO:0000313" key="4">
    <source>
        <dbReference type="Proteomes" id="UP000242875"/>
    </source>
</evidence>
<comment type="caution">
    <text evidence="3">The sequence shown here is derived from an EMBL/GenBank/DDBJ whole genome shotgun (WGS) entry which is preliminary data.</text>
</comment>
<protein>
    <recommendedName>
        <fullName evidence="5">Methyltransferase domain-containing protein</fullName>
    </recommendedName>
</protein>
<evidence type="ECO:0000313" key="3">
    <source>
        <dbReference type="EMBL" id="OZJ03551.1"/>
    </source>
</evidence>
<dbReference type="InterPro" id="IPR029063">
    <property type="entry name" value="SAM-dependent_MTases_sf"/>
</dbReference>
<evidence type="ECO:0000256" key="1">
    <source>
        <dbReference type="ARBA" id="ARBA00022679"/>
    </source>
</evidence>
<dbReference type="SUPFAM" id="SSF53335">
    <property type="entry name" value="S-adenosyl-L-methionine-dependent methyltransferases"/>
    <property type="match status" value="1"/>
</dbReference>
<dbReference type="Pfam" id="PF13489">
    <property type="entry name" value="Methyltransf_23"/>
    <property type="match status" value="1"/>
</dbReference>
<dbReference type="EMBL" id="MVBO01000080">
    <property type="protein sequence ID" value="OZJ03551.1"/>
    <property type="molecule type" value="Genomic_DNA"/>
</dbReference>